<keyword evidence="3" id="KW-1185">Reference proteome</keyword>
<dbReference type="STRING" id="1783515.A4E84_02955"/>
<evidence type="ECO:0000313" key="2">
    <source>
        <dbReference type="EMBL" id="AMW08571.1"/>
    </source>
</evidence>
<dbReference type="Proteomes" id="UP000076096">
    <property type="component" value="Chromosome"/>
</dbReference>
<sequence>MKILLIGATGMIGSRITAEALGRGHEVTAATRSGRADALPEHQALTVLALDATAPGKVAQAAAGHDVVISAVSPPRDGSDPTAPLLAAYKSLVEGLRTAGAHRLLVVGGAGSLKTASGQDRVDTPDFPAMYKAESLAQREVLRLLRAEVGDDLDWTYVSPADEIAPGERTGTFRLGGDDLLIAEDGTSFISAEDYAVALVDEAEKSTAIRRRITVAY</sequence>
<dbReference type="PANTHER" id="PTHR43355:SF2">
    <property type="entry name" value="FLAVIN REDUCTASE (NADPH)"/>
    <property type="match status" value="1"/>
</dbReference>
<dbReference type="KEGG" id="stsi:A4E84_02955"/>
<dbReference type="InterPro" id="IPR016040">
    <property type="entry name" value="NAD(P)-bd_dom"/>
</dbReference>
<dbReference type="GO" id="GO:0016646">
    <property type="term" value="F:oxidoreductase activity, acting on the CH-NH group of donors, NAD or NADP as acceptor"/>
    <property type="evidence" value="ECO:0007669"/>
    <property type="project" value="TreeGrafter"/>
</dbReference>
<dbReference type="SUPFAM" id="SSF51735">
    <property type="entry name" value="NAD(P)-binding Rossmann-fold domains"/>
    <property type="match status" value="1"/>
</dbReference>
<organism evidence="2 3">
    <name type="scientific">Streptomyces qaidamensis</name>
    <dbReference type="NCBI Taxonomy" id="1783515"/>
    <lineage>
        <taxon>Bacteria</taxon>
        <taxon>Bacillati</taxon>
        <taxon>Actinomycetota</taxon>
        <taxon>Actinomycetes</taxon>
        <taxon>Kitasatosporales</taxon>
        <taxon>Streptomycetaceae</taxon>
        <taxon>Streptomyces</taxon>
        <taxon>Streptomyces aurantiacus group</taxon>
    </lineage>
</organism>
<protein>
    <submittedName>
        <fullName evidence="2">Epimerase</fullName>
    </submittedName>
</protein>
<feature type="domain" description="NAD(P)-binding" evidence="1">
    <location>
        <begin position="7"/>
        <end position="200"/>
    </location>
</feature>
<dbReference type="AlphaFoldDB" id="A0A143BTW3"/>
<accession>A0A143BTW3</accession>
<dbReference type="Pfam" id="PF13460">
    <property type="entry name" value="NAD_binding_10"/>
    <property type="match status" value="1"/>
</dbReference>
<proteinExistence type="predicted"/>
<dbReference type="Gene3D" id="3.40.50.720">
    <property type="entry name" value="NAD(P)-binding Rossmann-like Domain"/>
    <property type="match status" value="1"/>
</dbReference>
<evidence type="ECO:0000313" key="3">
    <source>
        <dbReference type="Proteomes" id="UP000076096"/>
    </source>
</evidence>
<dbReference type="InterPro" id="IPR051606">
    <property type="entry name" value="Polyketide_Oxido-like"/>
</dbReference>
<evidence type="ECO:0000259" key="1">
    <source>
        <dbReference type="Pfam" id="PF13460"/>
    </source>
</evidence>
<gene>
    <name evidence="2" type="ORF">A4E84_02955</name>
</gene>
<dbReference type="PANTHER" id="PTHR43355">
    <property type="entry name" value="FLAVIN REDUCTASE (NADPH)"/>
    <property type="match status" value="1"/>
</dbReference>
<dbReference type="InterPro" id="IPR036291">
    <property type="entry name" value="NAD(P)-bd_dom_sf"/>
</dbReference>
<name>A0A143BTW3_9ACTN</name>
<dbReference type="RefSeq" id="WP_062925039.1">
    <property type="nucleotide sequence ID" value="NZ_CP015098.1"/>
</dbReference>
<dbReference type="EMBL" id="CP015098">
    <property type="protein sequence ID" value="AMW08571.1"/>
    <property type="molecule type" value="Genomic_DNA"/>
</dbReference>
<dbReference type="CDD" id="cd05244">
    <property type="entry name" value="BVR-B_like_SDR_a"/>
    <property type="match status" value="1"/>
</dbReference>
<reference evidence="3" key="1">
    <citation type="submission" date="2016-04" db="EMBL/GenBank/DDBJ databases">
        <authorList>
            <person name="Zhang B."/>
        </authorList>
    </citation>
    <scope>NUCLEOTIDE SEQUENCE [LARGE SCALE GENOMIC DNA]</scope>
    <source>
        <strain evidence="3">S10</strain>
    </source>
</reference>